<dbReference type="PANTHER" id="PTHR45588">
    <property type="entry name" value="TPR DOMAIN-CONTAINING PROTEIN"/>
    <property type="match status" value="1"/>
</dbReference>
<name>A0ABD3SSE9_9STRA</name>
<keyword evidence="3" id="KW-1185">Reference proteome</keyword>
<evidence type="ECO:0000313" key="3">
    <source>
        <dbReference type="Proteomes" id="UP001530377"/>
    </source>
</evidence>
<organism evidence="2 3">
    <name type="scientific">Cyclostephanos tholiformis</name>
    <dbReference type="NCBI Taxonomy" id="382380"/>
    <lineage>
        <taxon>Eukaryota</taxon>
        <taxon>Sar</taxon>
        <taxon>Stramenopiles</taxon>
        <taxon>Ochrophyta</taxon>
        <taxon>Bacillariophyta</taxon>
        <taxon>Coscinodiscophyceae</taxon>
        <taxon>Thalassiosirophycidae</taxon>
        <taxon>Stephanodiscales</taxon>
        <taxon>Stephanodiscaceae</taxon>
        <taxon>Cyclostephanos</taxon>
    </lineage>
</organism>
<dbReference type="PANTHER" id="PTHR45588:SF1">
    <property type="entry name" value="WW DOMAIN-CONTAINING PROTEIN"/>
    <property type="match status" value="1"/>
</dbReference>
<accession>A0ABD3SSE9</accession>
<proteinExistence type="predicted"/>
<dbReference type="Gene3D" id="1.25.40.10">
    <property type="entry name" value="Tetratricopeptide repeat domain"/>
    <property type="match status" value="2"/>
</dbReference>
<dbReference type="EMBL" id="JALLPB020000002">
    <property type="protein sequence ID" value="KAL3827540.1"/>
    <property type="molecule type" value="Genomic_DNA"/>
</dbReference>
<comment type="caution">
    <text evidence="2">The sequence shown here is derived from an EMBL/GenBank/DDBJ whole genome shotgun (WGS) entry which is preliminary data.</text>
</comment>
<protein>
    <recommendedName>
        <fullName evidence="4">Tetratricopeptide repeat protein</fullName>
    </recommendedName>
</protein>
<dbReference type="InterPro" id="IPR011990">
    <property type="entry name" value="TPR-like_helical_dom_sf"/>
</dbReference>
<sequence>MTTEVDEESYASKGDQTTPLDVCQSCDESDVKDVISDNDSADYSTLVDVFLEENPLDGPLDARLGHYSCKFVTNIPPSSDDNDTSNPRLYFDLGLRHFFAYQHEEAYRFFLACLTLEPDCAFAHGMVALCHCPNYNFRGDAYYESTDHPEEEATIFSEAGENGEDNAVMRRMYPSQQVAAKHAFFAMEKINELKKRHLQANHRTDGSIPHETTKRSSQMISDIEIEILSAISIHASQPGIHPNLAEGTVGRPYADALRRVHERFPEDAEVSYFFAESLMVLNAWNFYEYPTGRPLSKDVEEIECVLERAFQLHPRHAGICHLYVHLSEMSSHPEKALSACQALRTDFPDAGHLIHTPTHIDVLLGDYESCVDYNHHAILADLKIMRRSPDTAGTESFYFGYVVHNFHMLVYGAILGGMESIAMEKAIELNQYLTEDLFINNPDLAIYLESYSALDIHIMVRFGRWKEILQVSFPRYPLLMLFRSASLHYARGLALANTGEIDQAIIEANLYDELRLNPSAEKRILHNNKVSALLAVDAPMLRGEIAYFSGKYDEAFPLLRHAVKLQDGLNYDEPWGKMQPLRHPLGGLLCDQGRYEEAEQVFREDLKLHPKNPWGLAGLIICLEGQLTLAQGSCCSKCSEDEITVAGREMKDILLEVKSLRHALAEQRKSKYADSFDITAPCACCKKML</sequence>
<dbReference type="AlphaFoldDB" id="A0ABD3SSE9"/>
<keyword evidence="1" id="KW-0802">TPR repeat</keyword>
<evidence type="ECO:0000256" key="1">
    <source>
        <dbReference type="PROSITE-ProRule" id="PRU00339"/>
    </source>
</evidence>
<feature type="repeat" description="TPR" evidence="1">
    <location>
        <begin position="87"/>
        <end position="120"/>
    </location>
</feature>
<feature type="repeat" description="TPR" evidence="1">
    <location>
        <begin position="579"/>
        <end position="612"/>
    </location>
</feature>
<dbReference type="SUPFAM" id="SSF48452">
    <property type="entry name" value="TPR-like"/>
    <property type="match status" value="2"/>
</dbReference>
<dbReference type="Proteomes" id="UP001530377">
    <property type="component" value="Unassembled WGS sequence"/>
</dbReference>
<dbReference type="InterPro" id="IPR019734">
    <property type="entry name" value="TPR_rpt"/>
</dbReference>
<gene>
    <name evidence="2" type="ORF">ACHAXA_002037</name>
</gene>
<reference evidence="2 3" key="1">
    <citation type="submission" date="2024-10" db="EMBL/GenBank/DDBJ databases">
        <title>Updated reference genomes for cyclostephanoid diatoms.</title>
        <authorList>
            <person name="Roberts W.R."/>
            <person name="Alverson A.J."/>
        </authorList>
    </citation>
    <scope>NUCLEOTIDE SEQUENCE [LARGE SCALE GENOMIC DNA]</scope>
    <source>
        <strain evidence="2 3">AJA228-03</strain>
    </source>
</reference>
<dbReference type="PROSITE" id="PS50005">
    <property type="entry name" value="TPR"/>
    <property type="match status" value="2"/>
</dbReference>
<evidence type="ECO:0008006" key="4">
    <source>
        <dbReference type="Google" id="ProtNLM"/>
    </source>
</evidence>
<evidence type="ECO:0000313" key="2">
    <source>
        <dbReference type="EMBL" id="KAL3827540.1"/>
    </source>
</evidence>